<gene>
    <name evidence="1" type="ORF">ACFSUL_10645</name>
</gene>
<name>A0ABW5RSA5_9BACI</name>
<dbReference type="Proteomes" id="UP001597506">
    <property type="component" value="Unassembled WGS sequence"/>
</dbReference>
<keyword evidence="2" id="KW-1185">Reference proteome</keyword>
<protein>
    <submittedName>
        <fullName evidence="1">Uncharacterized protein</fullName>
    </submittedName>
</protein>
<dbReference type="EMBL" id="JBHUMF010000026">
    <property type="protein sequence ID" value="MFD2681201.1"/>
    <property type="molecule type" value="Genomic_DNA"/>
</dbReference>
<sequence>MKQERLDVLERVYNEAIEFNSMDSGIIVGLDELVESNFDIQYLEKAEYIEVKFEGFKRAYITITAKGVDVVERMQEKEDDDEYITLIHFDGYEERMKIY</sequence>
<organism evidence="1 2">
    <name type="scientific">Bacillus seohaeanensis</name>
    <dbReference type="NCBI Taxonomy" id="284580"/>
    <lineage>
        <taxon>Bacteria</taxon>
        <taxon>Bacillati</taxon>
        <taxon>Bacillota</taxon>
        <taxon>Bacilli</taxon>
        <taxon>Bacillales</taxon>
        <taxon>Bacillaceae</taxon>
        <taxon>Bacillus</taxon>
    </lineage>
</organism>
<evidence type="ECO:0000313" key="1">
    <source>
        <dbReference type="EMBL" id="MFD2681201.1"/>
    </source>
</evidence>
<accession>A0ABW5RSA5</accession>
<proteinExistence type="predicted"/>
<evidence type="ECO:0000313" key="2">
    <source>
        <dbReference type="Proteomes" id="UP001597506"/>
    </source>
</evidence>
<reference evidence="2" key="1">
    <citation type="journal article" date="2019" name="Int. J. Syst. Evol. Microbiol.">
        <title>The Global Catalogue of Microorganisms (GCM) 10K type strain sequencing project: providing services to taxonomists for standard genome sequencing and annotation.</title>
        <authorList>
            <consortium name="The Broad Institute Genomics Platform"/>
            <consortium name="The Broad Institute Genome Sequencing Center for Infectious Disease"/>
            <person name="Wu L."/>
            <person name="Ma J."/>
        </authorList>
    </citation>
    <scope>NUCLEOTIDE SEQUENCE [LARGE SCALE GENOMIC DNA]</scope>
    <source>
        <strain evidence="2">KCTC 3913</strain>
    </source>
</reference>
<comment type="caution">
    <text evidence="1">The sequence shown here is derived from an EMBL/GenBank/DDBJ whole genome shotgun (WGS) entry which is preliminary data.</text>
</comment>
<dbReference type="RefSeq" id="WP_377935202.1">
    <property type="nucleotide sequence ID" value="NZ_JBHUMF010000026.1"/>
</dbReference>